<proteinExistence type="predicted"/>
<protein>
    <submittedName>
        <fullName evidence="1">Uncharacterized protein</fullName>
    </submittedName>
</protein>
<evidence type="ECO:0000313" key="2">
    <source>
        <dbReference type="Proteomes" id="UP001385951"/>
    </source>
</evidence>
<comment type="caution">
    <text evidence="1">The sequence shown here is derived from an EMBL/GenBank/DDBJ whole genome shotgun (WGS) entry which is preliminary data.</text>
</comment>
<accession>A0AAW0FNX0</accession>
<gene>
    <name evidence="1" type="ORF">QCA50_017089</name>
</gene>
<reference evidence="1 2" key="1">
    <citation type="submission" date="2022-09" db="EMBL/GenBank/DDBJ databases">
        <authorList>
            <person name="Palmer J.M."/>
        </authorList>
    </citation>
    <scope>NUCLEOTIDE SEQUENCE [LARGE SCALE GENOMIC DNA]</scope>
    <source>
        <strain evidence="1 2">DSM 7382</strain>
    </source>
</reference>
<evidence type="ECO:0000313" key="1">
    <source>
        <dbReference type="EMBL" id="KAK7679929.1"/>
    </source>
</evidence>
<organism evidence="1 2">
    <name type="scientific">Cerrena zonata</name>
    <dbReference type="NCBI Taxonomy" id="2478898"/>
    <lineage>
        <taxon>Eukaryota</taxon>
        <taxon>Fungi</taxon>
        <taxon>Dikarya</taxon>
        <taxon>Basidiomycota</taxon>
        <taxon>Agaricomycotina</taxon>
        <taxon>Agaricomycetes</taxon>
        <taxon>Polyporales</taxon>
        <taxon>Cerrenaceae</taxon>
        <taxon>Cerrena</taxon>
    </lineage>
</organism>
<dbReference type="EMBL" id="JASBNA010000054">
    <property type="protein sequence ID" value="KAK7679929.1"/>
    <property type="molecule type" value="Genomic_DNA"/>
</dbReference>
<dbReference type="AlphaFoldDB" id="A0AAW0FNX0"/>
<sequence>MNKRAQGATITITYQWGSTLQPITKETVPLILDSKWCTGLTCVHGCFVPLLPLCSEAQLAHPQGPRTTCWAWKGAPRVVHWGYNQQAGDLLF</sequence>
<keyword evidence="2" id="KW-1185">Reference proteome</keyword>
<name>A0AAW0FNX0_9APHY</name>
<dbReference type="Proteomes" id="UP001385951">
    <property type="component" value="Unassembled WGS sequence"/>
</dbReference>